<dbReference type="Pfam" id="PF04392">
    <property type="entry name" value="ABC_sub_bind"/>
    <property type="match status" value="1"/>
</dbReference>
<dbReference type="EMBL" id="FTMN01000003">
    <property type="protein sequence ID" value="SIQ24560.1"/>
    <property type="molecule type" value="Genomic_DNA"/>
</dbReference>
<evidence type="ECO:0000313" key="3">
    <source>
        <dbReference type="Proteomes" id="UP000186895"/>
    </source>
</evidence>
<dbReference type="CDD" id="cd06325">
    <property type="entry name" value="PBP1_ABC_unchar_transporter"/>
    <property type="match status" value="1"/>
</dbReference>
<dbReference type="PANTHER" id="PTHR35271">
    <property type="entry name" value="ABC TRANSPORTER, SUBSTRATE-BINDING LIPOPROTEIN-RELATED"/>
    <property type="match status" value="1"/>
</dbReference>
<reference evidence="3" key="1">
    <citation type="submission" date="2017-01" db="EMBL/GenBank/DDBJ databases">
        <authorList>
            <person name="Varghese N."/>
            <person name="Submissions S."/>
        </authorList>
    </citation>
    <scope>NUCLEOTIDE SEQUENCE [LARGE SCALE GENOMIC DNA]</scope>
    <source>
        <strain evidence="3">DSM 7027</strain>
    </source>
</reference>
<dbReference type="PANTHER" id="PTHR35271:SF1">
    <property type="entry name" value="ABC TRANSPORTER, SUBSTRATE-BINDING LIPOPROTEIN"/>
    <property type="match status" value="1"/>
</dbReference>
<dbReference type="RefSeq" id="WP_076462333.1">
    <property type="nucleotide sequence ID" value="NZ_FTMN01000003.1"/>
</dbReference>
<organism evidence="2 3">
    <name type="scientific">Marinobacterium stanieri</name>
    <dbReference type="NCBI Taxonomy" id="49186"/>
    <lineage>
        <taxon>Bacteria</taxon>
        <taxon>Pseudomonadati</taxon>
        <taxon>Pseudomonadota</taxon>
        <taxon>Gammaproteobacteria</taxon>
        <taxon>Oceanospirillales</taxon>
        <taxon>Oceanospirillaceae</taxon>
        <taxon>Marinobacterium</taxon>
    </lineage>
</organism>
<feature type="signal peptide" evidence="1">
    <location>
        <begin position="1"/>
        <end position="16"/>
    </location>
</feature>
<evidence type="ECO:0000313" key="2">
    <source>
        <dbReference type="EMBL" id="SIQ24560.1"/>
    </source>
</evidence>
<dbReference type="AlphaFoldDB" id="A0A1N6R6M2"/>
<evidence type="ECO:0000256" key="1">
    <source>
        <dbReference type="SAM" id="SignalP"/>
    </source>
</evidence>
<name>A0A1N6R6M2_9GAMM</name>
<proteinExistence type="predicted"/>
<dbReference type="InterPro" id="IPR007487">
    <property type="entry name" value="ABC_transpt-TYRBP-like"/>
</dbReference>
<accession>A0A1N6R6M2</accession>
<sequence>MVARLFGILISCCVWALPVAGASTTDADGSEATHHIYAVYWRGCEESCQGFKDYLAEHLPSVRLTIKNAQRQPQRLPQLLAEAKKLKPDLILSWGTSVTLAFAGRMGERDNKNYNREIPQIFTIVADPVGAGIVESLEYSGRKNLTGTLNQVPEKVNINAMRAYLPTLKRLGLIYNQDEPNSVLKKEELAILAPGMGLELVALPLAQDVEGKPIASDIAPKVAMLKSQGVEFLYLGSSSFLDTHRDTLADAAIANQMPLFSPYERLVRESGALLSVAARYYEVGRLAGELAEEIIIEKRTPGDIPIARVQNFAYVVNMGTAKKLQLYPSVEMLQFVETVNH</sequence>
<dbReference type="Gene3D" id="3.40.50.2300">
    <property type="match status" value="2"/>
</dbReference>
<gene>
    <name evidence="2" type="ORF">SAMN05421647_103145</name>
</gene>
<dbReference type="STRING" id="49186.SAMN05421647_103145"/>
<protein>
    <submittedName>
        <fullName evidence="2">Putative ABC transport system substrate-binding protein</fullName>
    </submittedName>
</protein>
<keyword evidence="1" id="KW-0732">Signal</keyword>
<dbReference type="Proteomes" id="UP000186895">
    <property type="component" value="Unassembled WGS sequence"/>
</dbReference>
<keyword evidence="3" id="KW-1185">Reference proteome</keyword>
<feature type="chain" id="PRO_5013269594" evidence="1">
    <location>
        <begin position="17"/>
        <end position="341"/>
    </location>
</feature>